<dbReference type="SUPFAM" id="SSF51278">
    <property type="entry name" value="Urease, beta-subunit"/>
    <property type="match status" value="1"/>
</dbReference>
<gene>
    <name evidence="3 5" type="primary">ureB</name>
    <name evidence="4" type="ORF">CTM90_01005</name>
    <name evidence="5" type="ORF">NCTC11647_03313</name>
</gene>
<keyword evidence="3" id="KW-0963">Cytoplasm</keyword>
<reference evidence="5 7" key="2">
    <citation type="submission" date="2018-06" db="EMBL/GenBank/DDBJ databases">
        <authorList>
            <consortium name="Pathogen Informatics"/>
            <person name="Doyle S."/>
        </authorList>
    </citation>
    <scope>NUCLEOTIDE SEQUENCE [LARGE SCALE GENOMIC DNA]</scope>
    <source>
        <strain evidence="5 7">NCTC11647</strain>
    </source>
</reference>
<dbReference type="PANTHER" id="PTHR33569">
    <property type="entry name" value="UREASE"/>
    <property type="match status" value="1"/>
</dbReference>
<evidence type="ECO:0000256" key="2">
    <source>
        <dbReference type="ARBA" id="ARBA00047778"/>
    </source>
</evidence>
<dbReference type="OrthoDB" id="9797217at2"/>
<dbReference type="GeneID" id="93400198"/>
<accession>A0A2T3ICJ7</accession>
<evidence type="ECO:0000313" key="5">
    <source>
        <dbReference type="EMBL" id="SPY44372.1"/>
    </source>
</evidence>
<dbReference type="GO" id="GO:0043419">
    <property type="term" value="P:urea catabolic process"/>
    <property type="evidence" value="ECO:0007669"/>
    <property type="project" value="UniProtKB-UniRule"/>
</dbReference>
<comment type="subunit">
    <text evidence="3">Heterotrimer of UreA (gamma), UreB (beta) and UreC (alpha) subunits. Three heterotrimers associate to form the active enzyme.</text>
</comment>
<dbReference type="Pfam" id="PF00699">
    <property type="entry name" value="Urease_beta"/>
    <property type="match status" value="1"/>
</dbReference>
<comment type="similarity">
    <text evidence="3">Belongs to the urease beta subunit family.</text>
</comment>
<dbReference type="AlphaFoldDB" id="A0A2T3ICJ7"/>
<dbReference type="RefSeq" id="WP_036765374.1">
    <property type="nucleotide sequence ID" value="NZ_CP018298.1"/>
</dbReference>
<dbReference type="PANTHER" id="PTHR33569:SF1">
    <property type="entry name" value="UREASE"/>
    <property type="match status" value="1"/>
</dbReference>
<dbReference type="InterPro" id="IPR002019">
    <property type="entry name" value="Urease_beta-like"/>
</dbReference>
<dbReference type="Proteomes" id="UP000251647">
    <property type="component" value="Unassembled WGS sequence"/>
</dbReference>
<dbReference type="GO" id="GO:0009039">
    <property type="term" value="F:urease activity"/>
    <property type="evidence" value="ECO:0007669"/>
    <property type="project" value="UniProtKB-UniRule"/>
</dbReference>
<name>A0A2T3ICJ7_PHODM</name>
<evidence type="ECO:0000256" key="1">
    <source>
        <dbReference type="ARBA" id="ARBA00022801"/>
    </source>
</evidence>
<evidence type="ECO:0000313" key="4">
    <source>
        <dbReference type="EMBL" id="PSU18597.1"/>
    </source>
</evidence>
<organism evidence="5 7">
    <name type="scientific">Photobacterium damselae</name>
    <dbReference type="NCBI Taxonomy" id="38293"/>
    <lineage>
        <taxon>Bacteria</taxon>
        <taxon>Pseudomonadati</taxon>
        <taxon>Pseudomonadota</taxon>
        <taxon>Gammaproteobacteria</taxon>
        <taxon>Vibrionales</taxon>
        <taxon>Vibrionaceae</taxon>
        <taxon>Photobacterium</taxon>
    </lineage>
</organism>
<dbReference type="EMBL" id="UATL01000005">
    <property type="protein sequence ID" value="SPY44372.1"/>
    <property type="molecule type" value="Genomic_DNA"/>
</dbReference>
<comment type="subcellular location">
    <subcellularLocation>
        <location evidence="3">Cytoplasm</location>
    </subcellularLocation>
</comment>
<sequence length="104" mass="11823">MIPGEVIINQELGDIALNIGRMVMTIRVSNSGDRPVQVGSHYHFYEVNPFLIFERELTKGYRLNIPAGMAVRFEPGQRRTVELVKFGGKREIYGFHGEIMGEVK</sequence>
<protein>
    <recommendedName>
        <fullName evidence="3">Urease subunit beta</fullName>
        <ecNumber evidence="3">3.5.1.5</ecNumber>
    </recommendedName>
    <alternativeName>
        <fullName evidence="3">Urea amidohydrolase subunit beta</fullName>
    </alternativeName>
</protein>
<comment type="pathway">
    <text evidence="3">Nitrogen metabolism; urea degradation; CO(2) and NH(3) from urea (urease route): step 1/1.</text>
</comment>
<dbReference type="CDD" id="cd00407">
    <property type="entry name" value="Urease_beta"/>
    <property type="match status" value="1"/>
</dbReference>
<evidence type="ECO:0000256" key="3">
    <source>
        <dbReference type="HAMAP-Rule" id="MF_01954"/>
    </source>
</evidence>
<dbReference type="HAMAP" id="MF_01954">
    <property type="entry name" value="Urease_beta"/>
    <property type="match status" value="1"/>
</dbReference>
<dbReference type="InterPro" id="IPR050069">
    <property type="entry name" value="Urease_subunit"/>
</dbReference>
<dbReference type="FunFam" id="2.10.150.10:FF:000001">
    <property type="entry name" value="Urease subunit beta"/>
    <property type="match status" value="1"/>
</dbReference>
<proteinExistence type="inferred from homology"/>
<evidence type="ECO:0000313" key="6">
    <source>
        <dbReference type="Proteomes" id="UP000241404"/>
    </source>
</evidence>
<comment type="catalytic activity">
    <reaction evidence="2 3">
        <text>urea + 2 H2O + H(+) = hydrogencarbonate + 2 NH4(+)</text>
        <dbReference type="Rhea" id="RHEA:20557"/>
        <dbReference type="ChEBI" id="CHEBI:15377"/>
        <dbReference type="ChEBI" id="CHEBI:15378"/>
        <dbReference type="ChEBI" id="CHEBI:16199"/>
        <dbReference type="ChEBI" id="CHEBI:17544"/>
        <dbReference type="ChEBI" id="CHEBI:28938"/>
        <dbReference type="EC" id="3.5.1.5"/>
    </reaction>
</comment>
<dbReference type="EMBL" id="PYMM01000001">
    <property type="protein sequence ID" value="PSU18597.1"/>
    <property type="molecule type" value="Genomic_DNA"/>
</dbReference>
<dbReference type="NCBIfam" id="TIGR00192">
    <property type="entry name" value="urease_beta"/>
    <property type="match status" value="1"/>
</dbReference>
<dbReference type="Proteomes" id="UP000241404">
    <property type="component" value="Unassembled WGS sequence"/>
</dbReference>
<dbReference type="Gene3D" id="2.10.150.10">
    <property type="entry name" value="Urease, beta subunit"/>
    <property type="match status" value="1"/>
</dbReference>
<dbReference type="GO" id="GO:0035550">
    <property type="term" value="C:urease complex"/>
    <property type="evidence" value="ECO:0007669"/>
    <property type="project" value="InterPro"/>
</dbReference>
<dbReference type="UniPathway" id="UPA00258">
    <property type="reaction ID" value="UER00370"/>
</dbReference>
<dbReference type="InterPro" id="IPR036461">
    <property type="entry name" value="Urease_betasu_sf"/>
</dbReference>
<dbReference type="NCBIfam" id="NF009682">
    <property type="entry name" value="PRK13203.1"/>
    <property type="match status" value="1"/>
</dbReference>
<dbReference type="EC" id="3.5.1.5" evidence="3"/>
<evidence type="ECO:0000313" key="7">
    <source>
        <dbReference type="Proteomes" id="UP000251647"/>
    </source>
</evidence>
<reference evidence="4 6" key="1">
    <citation type="submission" date="2018-03" db="EMBL/GenBank/DDBJ databases">
        <title>Whole genome sequencing of Histamine producing bacteria.</title>
        <authorList>
            <person name="Butler K."/>
        </authorList>
    </citation>
    <scope>NUCLEOTIDE SEQUENCE [LARGE SCALE GENOMIC DNA]</scope>
    <source>
        <strain evidence="4 6">BT-6</strain>
    </source>
</reference>
<keyword evidence="1 3" id="KW-0378">Hydrolase</keyword>